<evidence type="ECO:0000256" key="2">
    <source>
        <dbReference type="ARBA" id="ARBA00022714"/>
    </source>
</evidence>
<evidence type="ECO:0000256" key="5">
    <source>
        <dbReference type="ARBA" id="ARBA00023004"/>
    </source>
</evidence>
<keyword evidence="6" id="KW-0411">Iron-sulfur</keyword>
<feature type="domain" description="Rieske" evidence="9">
    <location>
        <begin position="80"/>
        <end position="187"/>
    </location>
</feature>
<dbReference type="eggNOG" id="COG4638">
    <property type="taxonomic scope" value="Bacteria"/>
</dbReference>
<dbReference type="PRINTS" id="PR00090">
    <property type="entry name" value="RNGDIOXGNASE"/>
</dbReference>
<dbReference type="InterPro" id="IPR036922">
    <property type="entry name" value="Rieske_2Fe-2S_sf"/>
</dbReference>
<dbReference type="HOGENOM" id="CLU_026244_3_1_5"/>
<dbReference type="AlphaFoldDB" id="A3VMQ3"/>
<keyword evidence="3" id="KW-0479">Metal-binding</keyword>
<dbReference type="SUPFAM" id="SSF50022">
    <property type="entry name" value="ISP domain"/>
    <property type="match status" value="1"/>
</dbReference>
<dbReference type="GO" id="GO:0005506">
    <property type="term" value="F:iron ion binding"/>
    <property type="evidence" value="ECO:0007669"/>
    <property type="project" value="InterPro"/>
</dbReference>
<evidence type="ECO:0000256" key="8">
    <source>
        <dbReference type="SAM" id="MobiDB-lite"/>
    </source>
</evidence>
<accession>A3VMQ3</accession>
<dbReference type="Pfam" id="PF00848">
    <property type="entry name" value="Ring_hydroxyl_A"/>
    <property type="match status" value="1"/>
</dbReference>
<comment type="cofactor">
    <cofactor evidence="1">
        <name>Fe cation</name>
        <dbReference type="ChEBI" id="CHEBI:24875"/>
    </cofactor>
</comment>
<dbReference type="InterPro" id="IPR001663">
    <property type="entry name" value="Rng_hydr_dOase-A"/>
</dbReference>
<dbReference type="STRING" id="314271.RB2654_05792"/>
<dbReference type="InterPro" id="IPR015881">
    <property type="entry name" value="ARHD_Rieske_2Fe_2S"/>
</dbReference>
<dbReference type="InterPro" id="IPR015879">
    <property type="entry name" value="Ring_hydroxy_dOase_asu_C_dom"/>
</dbReference>
<dbReference type="CDD" id="cd03469">
    <property type="entry name" value="Rieske_RO_Alpha_N"/>
    <property type="match status" value="1"/>
</dbReference>
<dbReference type="Gene3D" id="2.102.10.10">
    <property type="entry name" value="Rieske [2Fe-2S] iron-sulphur domain"/>
    <property type="match status" value="1"/>
</dbReference>
<evidence type="ECO:0000256" key="7">
    <source>
        <dbReference type="ARBA" id="ARBA00023027"/>
    </source>
</evidence>
<gene>
    <name evidence="10" type="ORF">RB2654_05792</name>
</gene>
<reference evidence="10 11" key="1">
    <citation type="journal article" date="2010" name="J. Bacteriol.">
        <title>Genome sequences of Pelagibaca bermudensis HTCC2601T and Maritimibacter alkaliphilus HTCC2654T, the type strains of two marine Roseobacter genera.</title>
        <authorList>
            <person name="Thrash J.C."/>
            <person name="Cho J.C."/>
            <person name="Ferriera S."/>
            <person name="Johnson J."/>
            <person name="Vergin K.L."/>
            <person name="Giovannoni S.J."/>
        </authorList>
    </citation>
    <scope>NUCLEOTIDE SEQUENCE [LARGE SCALE GENOMIC DNA]</scope>
    <source>
        <strain evidence="10 11">HTCC2654</strain>
    </source>
</reference>
<evidence type="ECO:0000256" key="6">
    <source>
        <dbReference type="ARBA" id="ARBA00023014"/>
    </source>
</evidence>
<dbReference type="PANTHER" id="PTHR43756">
    <property type="entry name" value="CHOLINE MONOOXYGENASE, CHLOROPLASTIC"/>
    <property type="match status" value="1"/>
</dbReference>
<dbReference type="Proteomes" id="UP000002931">
    <property type="component" value="Unassembled WGS sequence"/>
</dbReference>
<organism evidence="10 11">
    <name type="scientific">Maritimibacter alkaliphilus HTCC2654</name>
    <dbReference type="NCBI Taxonomy" id="314271"/>
    <lineage>
        <taxon>Bacteria</taxon>
        <taxon>Pseudomonadati</taxon>
        <taxon>Pseudomonadota</taxon>
        <taxon>Alphaproteobacteria</taxon>
        <taxon>Rhodobacterales</taxon>
        <taxon>Roseobacteraceae</taxon>
        <taxon>Maritimibacter</taxon>
    </lineage>
</organism>
<dbReference type="PANTHER" id="PTHR43756:SF5">
    <property type="entry name" value="CHOLINE MONOOXYGENASE, CHLOROPLASTIC"/>
    <property type="match status" value="1"/>
</dbReference>
<dbReference type="CDD" id="cd08882">
    <property type="entry name" value="RHO_alpha_C_MupW-like"/>
    <property type="match status" value="1"/>
</dbReference>
<name>A3VMQ3_9RHOB</name>
<dbReference type="GO" id="GO:0016491">
    <property type="term" value="F:oxidoreductase activity"/>
    <property type="evidence" value="ECO:0007669"/>
    <property type="project" value="UniProtKB-KW"/>
</dbReference>
<keyword evidence="2" id="KW-0001">2Fe-2S</keyword>
<evidence type="ECO:0000256" key="4">
    <source>
        <dbReference type="ARBA" id="ARBA00023002"/>
    </source>
</evidence>
<keyword evidence="7" id="KW-0520">NAD</keyword>
<evidence type="ECO:0000256" key="1">
    <source>
        <dbReference type="ARBA" id="ARBA00001962"/>
    </source>
</evidence>
<keyword evidence="5" id="KW-0408">Iron</keyword>
<proteinExistence type="predicted"/>
<keyword evidence="11" id="KW-1185">Reference proteome</keyword>
<comment type="caution">
    <text evidence="10">The sequence shown here is derived from an EMBL/GenBank/DDBJ whole genome shotgun (WGS) entry which is preliminary data.</text>
</comment>
<dbReference type="Gene3D" id="3.90.380.10">
    <property type="entry name" value="Naphthalene 1,2-dioxygenase Alpha Subunit, Chain A, domain 1"/>
    <property type="match status" value="1"/>
</dbReference>
<protein>
    <recommendedName>
        <fullName evidence="9">Rieske domain-containing protein</fullName>
    </recommendedName>
</protein>
<evidence type="ECO:0000256" key="3">
    <source>
        <dbReference type="ARBA" id="ARBA00022723"/>
    </source>
</evidence>
<dbReference type="PROSITE" id="PS00570">
    <property type="entry name" value="RING_HYDROXYL_ALPHA"/>
    <property type="match status" value="1"/>
</dbReference>
<dbReference type="GO" id="GO:0051537">
    <property type="term" value="F:2 iron, 2 sulfur cluster binding"/>
    <property type="evidence" value="ECO:0007669"/>
    <property type="project" value="UniProtKB-KW"/>
</dbReference>
<evidence type="ECO:0000259" key="9">
    <source>
        <dbReference type="PROSITE" id="PS51296"/>
    </source>
</evidence>
<evidence type="ECO:0000313" key="10">
    <source>
        <dbReference type="EMBL" id="EAQ10467.1"/>
    </source>
</evidence>
<dbReference type="SUPFAM" id="SSF55961">
    <property type="entry name" value="Bet v1-like"/>
    <property type="match status" value="1"/>
</dbReference>
<feature type="region of interest" description="Disordered" evidence="8">
    <location>
        <begin position="1"/>
        <end position="24"/>
    </location>
</feature>
<sequence length="468" mass="52586">MQTEPAMNRETPAPLADPETIEGRPRPTYQMVLDRDTNPPSPCLRDVAPYHPQTVRVPTARYTSPDYFQREVREMWEKVWQMACRDEDIPAPGDQTVYDIADRSVLLVRTESGTVRGFVNSCPHRGRKLRADAGQAQTIRCAFHGWTWNLDGSVKSIPCRWDFPHLTDDDAHLREVQVDTWGGFVFINFDTDAAPLADYLGVLPEHFAPWRLEDCYKSVHLAGVMQCNWKVAQEAFMESYHVIATHPQILPFFADASAQYDLYGDNVNRNLAAFGVTSPHMGEGAVSEQEIVAQMLGMREEAQTVDPKDDGAIQARRTLGDKTRAAFSRAYGIDHSGVSDAEVLDALVYNVFPNFAPWGGFAPNIVYRWRPNGMDVHTCIMEVMILKRCPAGKPRPAPAELRWIEPGAPWSEAPELPVLGPVIDQDISNLGLVQDGLRNSATGVVELARYEEQRIRHFHQTLGKYVAD</sequence>
<keyword evidence="4" id="KW-0560">Oxidoreductase</keyword>
<dbReference type="EMBL" id="AAMT01000036">
    <property type="protein sequence ID" value="EAQ10467.1"/>
    <property type="molecule type" value="Genomic_DNA"/>
</dbReference>
<dbReference type="PROSITE" id="PS51296">
    <property type="entry name" value="RIESKE"/>
    <property type="match status" value="1"/>
</dbReference>
<dbReference type="Pfam" id="PF00355">
    <property type="entry name" value="Rieske"/>
    <property type="match status" value="1"/>
</dbReference>
<dbReference type="InterPro" id="IPR017941">
    <property type="entry name" value="Rieske_2Fe-2S"/>
</dbReference>
<evidence type="ECO:0000313" key="11">
    <source>
        <dbReference type="Proteomes" id="UP000002931"/>
    </source>
</evidence>